<protein>
    <recommendedName>
        <fullName evidence="2">NADPH--hemoprotein reductase</fullName>
        <ecNumber evidence="2">1.6.2.4</ecNumber>
    </recommendedName>
</protein>
<dbReference type="EC" id="1.6.2.4" evidence="2"/>
<sequence>MGVFLSDSIECEIYNRLLSNTKLLATIRNELCLTLAEFAEIFMPKARFVLAGLVQILTKKVPRPYTISSFYSTQACCWNWLLKSTRADLLNHGLNPETFHKRRFYKGACSDYLCNAKPGQVIKLFKRQSVFSTLDVAIAPMIMIANGTGNETLNFSIIGIAPFRAFWQDPNLNNGNVLFFGCRSPSHELYSVELRALQDQGRIQVHVCYSRDGVSDEAPLTTLLATNLRPRSRT</sequence>
<gene>
    <name evidence="3" type="ORF">BdWA1_000533</name>
</gene>
<dbReference type="GeneID" id="94334831"/>
<dbReference type="PANTHER" id="PTHR19384">
    <property type="entry name" value="NITRIC OXIDE SYNTHASE-RELATED"/>
    <property type="match status" value="1"/>
</dbReference>
<dbReference type="GO" id="GO:0010181">
    <property type="term" value="F:FMN binding"/>
    <property type="evidence" value="ECO:0007669"/>
    <property type="project" value="TreeGrafter"/>
</dbReference>
<proteinExistence type="predicted"/>
<dbReference type="InterPro" id="IPR039261">
    <property type="entry name" value="FNR_nucleotide-bd"/>
</dbReference>
<dbReference type="EMBL" id="JALLKP010000001">
    <property type="protein sequence ID" value="KAK2197531.1"/>
    <property type="molecule type" value="Genomic_DNA"/>
</dbReference>
<evidence type="ECO:0000256" key="2">
    <source>
        <dbReference type="ARBA" id="ARBA00023797"/>
    </source>
</evidence>
<dbReference type="SUPFAM" id="SSF52343">
    <property type="entry name" value="Ferredoxin reductase-like, C-terminal NADP-linked domain"/>
    <property type="match status" value="1"/>
</dbReference>
<dbReference type="KEGG" id="bdw:94334831"/>
<dbReference type="GO" id="GO:0050660">
    <property type="term" value="F:flavin adenine dinucleotide binding"/>
    <property type="evidence" value="ECO:0007669"/>
    <property type="project" value="TreeGrafter"/>
</dbReference>
<reference evidence="3" key="1">
    <citation type="journal article" date="2023" name="Nat. Microbiol.">
        <title>Babesia duncani multi-omics identifies virulence factors and drug targets.</title>
        <authorList>
            <person name="Singh P."/>
            <person name="Lonardi S."/>
            <person name="Liang Q."/>
            <person name="Vydyam P."/>
            <person name="Khabirova E."/>
            <person name="Fang T."/>
            <person name="Gihaz S."/>
            <person name="Thekkiniath J."/>
            <person name="Munshi M."/>
            <person name="Abel S."/>
            <person name="Ciampossin L."/>
            <person name="Batugedara G."/>
            <person name="Gupta M."/>
            <person name="Lu X.M."/>
            <person name="Lenz T."/>
            <person name="Chakravarty S."/>
            <person name="Cornillot E."/>
            <person name="Hu Y."/>
            <person name="Ma W."/>
            <person name="Gonzalez L.M."/>
            <person name="Sanchez S."/>
            <person name="Estrada K."/>
            <person name="Sanchez-Flores A."/>
            <person name="Montero E."/>
            <person name="Harb O.S."/>
            <person name="Le Roch K.G."/>
            <person name="Mamoun C.B."/>
        </authorList>
    </citation>
    <scope>NUCLEOTIDE SEQUENCE</scope>
    <source>
        <strain evidence="3">WA1</strain>
    </source>
</reference>
<dbReference type="Gene3D" id="3.40.50.80">
    <property type="entry name" value="Nucleotide-binding domain of ferredoxin-NADP reductase (FNR) module"/>
    <property type="match status" value="1"/>
</dbReference>
<dbReference type="GO" id="GO:0003958">
    <property type="term" value="F:NADPH-hemoprotein reductase activity"/>
    <property type="evidence" value="ECO:0007669"/>
    <property type="project" value="UniProtKB-EC"/>
</dbReference>
<evidence type="ECO:0000313" key="3">
    <source>
        <dbReference type="EMBL" id="KAK2197531.1"/>
    </source>
</evidence>
<dbReference type="RefSeq" id="XP_067804373.1">
    <property type="nucleotide sequence ID" value="XM_067945582.1"/>
</dbReference>
<name>A0AAD9UQ14_9APIC</name>
<dbReference type="PANTHER" id="PTHR19384:SF17">
    <property type="entry name" value="NADPH--CYTOCHROME P450 REDUCTASE"/>
    <property type="match status" value="1"/>
</dbReference>
<accession>A0AAD9UQ14</accession>
<evidence type="ECO:0000313" key="4">
    <source>
        <dbReference type="Proteomes" id="UP001214638"/>
    </source>
</evidence>
<organism evidence="3 4">
    <name type="scientific">Babesia duncani</name>
    <dbReference type="NCBI Taxonomy" id="323732"/>
    <lineage>
        <taxon>Eukaryota</taxon>
        <taxon>Sar</taxon>
        <taxon>Alveolata</taxon>
        <taxon>Apicomplexa</taxon>
        <taxon>Aconoidasida</taxon>
        <taxon>Piroplasmida</taxon>
        <taxon>Babesiidae</taxon>
        <taxon>Babesia</taxon>
    </lineage>
</organism>
<evidence type="ECO:0000256" key="1">
    <source>
        <dbReference type="ARBA" id="ARBA00022630"/>
    </source>
</evidence>
<dbReference type="InterPro" id="IPR017938">
    <property type="entry name" value="Riboflavin_synthase-like_b-brl"/>
</dbReference>
<dbReference type="AlphaFoldDB" id="A0AAD9UQ14"/>
<keyword evidence="4" id="KW-1185">Reference proteome</keyword>
<dbReference type="Proteomes" id="UP001214638">
    <property type="component" value="Unassembled WGS sequence"/>
</dbReference>
<keyword evidence="1" id="KW-0285">Flavoprotein</keyword>
<dbReference type="SUPFAM" id="SSF63380">
    <property type="entry name" value="Riboflavin synthase domain-like"/>
    <property type="match status" value="1"/>
</dbReference>
<comment type="caution">
    <text evidence="3">The sequence shown here is derived from an EMBL/GenBank/DDBJ whole genome shotgun (WGS) entry which is preliminary data.</text>
</comment>
<dbReference type="GO" id="GO:0005829">
    <property type="term" value="C:cytosol"/>
    <property type="evidence" value="ECO:0007669"/>
    <property type="project" value="TreeGrafter"/>
</dbReference>
<dbReference type="Gene3D" id="2.40.30.10">
    <property type="entry name" value="Translation factors"/>
    <property type="match status" value="1"/>
</dbReference>